<dbReference type="AlphaFoldDB" id="C7XV53"/>
<keyword evidence="1" id="KW-0677">Repeat</keyword>
<dbReference type="eggNOG" id="COG1482">
    <property type="taxonomic scope" value="Bacteria"/>
</dbReference>
<evidence type="ECO:0000259" key="2">
    <source>
        <dbReference type="Pfam" id="PF06458"/>
    </source>
</evidence>
<dbReference type="Gene3D" id="3.10.20.320">
    <property type="entry name" value="Putative peptidoglycan bound protein (lpxtg motif)"/>
    <property type="match status" value="1"/>
</dbReference>
<dbReference type="InterPro" id="IPR009459">
    <property type="entry name" value="MucBP_dom"/>
</dbReference>
<dbReference type="RefSeq" id="WP_006916795.1">
    <property type="nucleotide sequence ID" value="NZ_GG698803.1"/>
</dbReference>
<reference evidence="3 4" key="1">
    <citation type="submission" date="2009-06" db="EMBL/GenBank/DDBJ databases">
        <title>The Genome Sequence of Lactobacillus coleohominis strain 101-4-CHN.</title>
        <authorList>
            <consortium name="The Broad Institute Genome Sequencing Platform"/>
            <person name="Ward D."/>
            <person name="Young S.K."/>
            <person name="Zeng Q."/>
            <person name="Koehrsen M."/>
            <person name="Alvarado L."/>
            <person name="Berlin A."/>
            <person name="Borenstein D."/>
            <person name="Chen Z."/>
            <person name="Engels R."/>
            <person name="Freedman E."/>
            <person name="Gellesch M."/>
            <person name="Goldberg J."/>
            <person name="Griggs A."/>
            <person name="Gujja S."/>
            <person name="Heiman D."/>
            <person name="Hepburn T."/>
            <person name="Howarth C."/>
            <person name="Jen D."/>
            <person name="Larson L."/>
            <person name="Lewis B."/>
            <person name="Mehta T."/>
            <person name="Park D."/>
            <person name="Pearson M."/>
            <person name="Roberts A."/>
            <person name="Saif S."/>
            <person name="Shea T."/>
            <person name="Shenoy N."/>
            <person name="Sisk P."/>
            <person name="Stolte C."/>
            <person name="Sykes S."/>
            <person name="Walk T."/>
            <person name="White J."/>
            <person name="Yandava C."/>
            <person name="Liu Y."/>
            <person name="Xu Q."/>
            <person name="Lander E."/>
            <person name="Nusbaum C."/>
            <person name="Galagan J."/>
            <person name="Birren B."/>
        </authorList>
    </citation>
    <scope>NUCLEOTIDE SEQUENCE [LARGE SCALE GENOMIC DNA]</scope>
    <source>
        <strain evidence="3 4">101-4-CHN</strain>
    </source>
</reference>
<evidence type="ECO:0000313" key="3">
    <source>
        <dbReference type="EMBL" id="EEU30584.1"/>
    </source>
</evidence>
<dbReference type="Pfam" id="PF06458">
    <property type="entry name" value="MucBP"/>
    <property type="match status" value="1"/>
</dbReference>
<protein>
    <recommendedName>
        <fullName evidence="2">MucBP domain-containing protein</fullName>
    </recommendedName>
</protein>
<organism evidence="3 4">
    <name type="scientific">Limosilactobacillus coleohominis 101-4-CHN</name>
    <dbReference type="NCBI Taxonomy" id="575594"/>
    <lineage>
        <taxon>Bacteria</taxon>
        <taxon>Bacillati</taxon>
        <taxon>Bacillota</taxon>
        <taxon>Bacilli</taxon>
        <taxon>Lactobacillales</taxon>
        <taxon>Lactobacillaceae</taxon>
        <taxon>Limosilactobacillus</taxon>
    </lineage>
</organism>
<accession>C7XV53</accession>
<evidence type="ECO:0000313" key="4">
    <source>
        <dbReference type="Proteomes" id="UP000003987"/>
    </source>
</evidence>
<sequence length="242" mass="28001">MKSLKTGRPFWVYYQDIDSGANLAVPQLIRGYENDGYTVVKKELPQYKLIKTNGQTSGKFDGSQENVHFYYRKKSWGEIEDIDMYLYLEQPVQQYDQVEGMPVDNILPGEMYVRSFERVATTNGEFWYEVNADRWIKFDVNTMKIVHHDPFAKEPPVKDGPVTNLRVLPLNKVPATVDYLRGGHLYTYDYPYGQSTGTVANGQDLVLIGRLEDENGVTWYQNEQRGFINGAYVHLTKQDEDE</sequence>
<dbReference type="Proteomes" id="UP000003987">
    <property type="component" value="Unassembled WGS sequence"/>
</dbReference>
<keyword evidence="4" id="KW-1185">Reference proteome</keyword>
<dbReference type="STRING" id="575594.HMPREF0501_00962"/>
<feature type="domain" description="MucBP" evidence="2">
    <location>
        <begin position="11"/>
        <end position="72"/>
    </location>
</feature>
<name>C7XV53_9LACO</name>
<evidence type="ECO:0000256" key="1">
    <source>
        <dbReference type="ARBA" id="ARBA00022737"/>
    </source>
</evidence>
<dbReference type="HOGENOM" id="CLU_062801_0_0_9"/>
<gene>
    <name evidence="3" type="ORF">HMPREF0501_00962</name>
</gene>
<dbReference type="EMBL" id="GG698803">
    <property type="protein sequence ID" value="EEU30584.1"/>
    <property type="molecule type" value="Genomic_DNA"/>
</dbReference>
<proteinExistence type="predicted"/>